<organism evidence="1 2">
    <name type="scientific">Ramazzottius varieornatus</name>
    <name type="common">Water bear</name>
    <name type="synonym">Tardigrade</name>
    <dbReference type="NCBI Taxonomy" id="947166"/>
    <lineage>
        <taxon>Eukaryota</taxon>
        <taxon>Metazoa</taxon>
        <taxon>Ecdysozoa</taxon>
        <taxon>Tardigrada</taxon>
        <taxon>Eutardigrada</taxon>
        <taxon>Parachela</taxon>
        <taxon>Hypsibioidea</taxon>
        <taxon>Ramazzottiidae</taxon>
        <taxon>Ramazzottius</taxon>
    </lineage>
</organism>
<dbReference type="AlphaFoldDB" id="A0A1D1UUW1"/>
<sequence length="140" mass="15545">MMCATGYVYTGISKKKSPIHGEWRVEWVQCCRVGYGAVVAHAPPIVQTPNGALSSLSSQQRFNDVPSQVPKDYAHQYRGKRSVVEKTAIHTGRHSVLAERELGNEGAEENFAMLKAAEQHRRMEQARGGTLNFKTPLHAL</sequence>
<proteinExistence type="predicted"/>
<protein>
    <submittedName>
        <fullName evidence="1">Uncharacterized protein</fullName>
    </submittedName>
</protein>
<reference evidence="1 2" key="1">
    <citation type="journal article" date="2016" name="Nat. Commun.">
        <title>Extremotolerant tardigrade genome and improved radiotolerance of human cultured cells by tardigrade-unique protein.</title>
        <authorList>
            <person name="Hashimoto T."/>
            <person name="Horikawa D.D."/>
            <person name="Saito Y."/>
            <person name="Kuwahara H."/>
            <person name="Kozuka-Hata H."/>
            <person name="Shin-I T."/>
            <person name="Minakuchi Y."/>
            <person name="Ohishi K."/>
            <person name="Motoyama A."/>
            <person name="Aizu T."/>
            <person name="Enomoto A."/>
            <person name="Kondo K."/>
            <person name="Tanaka S."/>
            <person name="Hara Y."/>
            <person name="Koshikawa S."/>
            <person name="Sagara H."/>
            <person name="Miura T."/>
            <person name="Yokobori S."/>
            <person name="Miyagawa K."/>
            <person name="Suzuki Y."/>
            <person name="Kubo T."/>
            <person name="Oyama M."/>
            <person name="Kohara Y."/>
            <person name="Fujiyama A."/>
            <person name="Arakawa K."/>
            <person name="Katayama T."/>
            <person name="Toyoda A."/>
            <person name="Kunieda T."/>
        </authorList>
    </citation>
    <scope>NUCLEOTIDE SEQUENCE [LARGE SCALE GENOMIC DNA]</scope>
    <source>
        <strain evidence="1 2">YOKOZUNA-1</strain>
    </source>
</reference>
<comment type="caution">
    <text evidence="1">The sequence shown here is derived from an EMBL/GenBank/DDBJ whole genome shotgun (WGS) entry which is preliminary data.</text>
</comment>
<accession>A0A1D1UUW1</accession>
<keyword evidence="2" id="KW-1185">Reference proteome</keyword>
<dbReference type="Proteomes" id="UP000186922">
    <property type="component" value="Unassembled WGS sequence"/>
</dbReference>
<evidence type="ECO:0000313" key="2">
    <source>
        <dbReference type="Proteomes" id="UP000186922"/>
    </source>
</evidence>
<gene>
    <name evidence="1" type="primary">RvY_04398-1</name>
    <name evidence="1" type="synonym">RvY_04398.1</name>
    <name evidence="1" type="ORF">RvY_04398</name>
</gene>
<evidence type="ECO:0000313" key="1">
    <source>
        <dbReference type="EMBL" id="GAU92300.1"/>
    </source>
</evidence>
<dbReference type="EMBL" id="BDGG01000002">
    <property type="protein sequence ID" value="GAU92300.1"/>
    <property type="molecule type" value="Genomic_DNA"/>
</dbReference>
<name>A0A1D1UUW1_RAMVA</name>